<dbReference type="AlphaFoldDB" id="A0A2M4DAY7"/>
<evidence type="ECO:0000256" key="2">
    <source>
        <dbReference type="SAM" id="SignalP"/>
    </source>
</evidence>
<evidence type="ECO:0000313" key="3">
    <source>
        <dbReference type="EMBL" id="MBW74742.1"/>
    </source>
</evidence>
<keyword evidence="2" id="KW-0732">Signal</keyword>
<dbReference type="EMBL" id="GGFL01010564">
    <property type="protein sequence ID" value="MBW74742.1"/>
    <property type="molecule type" value="Transcribed_RNA"/>
</dbReference>
<name>A0A2M4DAY7_ANODA</name>
<feature type="transmembrane region" description="Helical" evidence="1">
    <location>
        <begin position="47"/>
        <end position="70"/>
    </location>
</feature>
<feature type="chain" id="PRO_5014973433" description="Secreted protein" evidence="2">
    <location>
        <begin position="17"/>
        <end position="75"/>
    </location>
</feature>
<accession>A0A2M4DAY7</accession>
<evidence type="ECO:0008006" key="4">
    <source>
        <dbReference type="Google" id="ProtNLM"/>
    </source>
</evidence>
<keyword evidence="1" id="KW-1133">Transmembrane helix</keyword>
<proteinExistence type="predicted"/>
<evidence type="ECO:0000256" key="1">
    <source>
        <dbReference type="SAM" id="Phobius"/>
    </source>
</evidence>
<keyword evidence="1" id="KW-0812">Transmembrane</keyword>
<reference evidence="3" key="1">
    <citation type="submission" date="2018-01" db="EMBL/GenBank/DDBJ databases">
        <title>An insight into the sialome of Amazonian anophelines.</title>
        <authorList>
            <person name="Ribeiro J.M."/>
            <person name="Scarpassa V."/>
            <person name="Calvo E."/>
        </authorList>
    </citation>
    <scope>NUCLEOTIDE SEQUENCE</scope>
</reference>
<keyword evidence="1" id="KW-0472">Membrane</keyword>
<organism evidence="3">
    <name type="scientific">Anopheles darlingi</name>
    <name type="common">Mosquito</name>
    <dbReference type="NCBI Taxonomy" id="43151"/>
    <lineage>
        <taxon>Eukaryota</taxon>
        <taxon>Metazoa</taxon>
        <taxon>Ecdysozoa</taxon>
        <taxon>Arthropoda</taxon>
        <taxon>Hexapoda</taxon>
        <taxon>Insecta</taxon>
        <taxon>Pterygota</taxon>
        <taxon>Neoptera</taxon>
        <taxon>Endopterygota</taxon>
        <taxon>Diptera</taxon>
        <taxon>Nematocera</taxon>
        <taxon>Culicoidea</taxon>
        <taxon>Culicidae</taxon>
        <taxon>Anophelinae</taxon>
        <taxon>Anopheles</taxon>
    </lineage>
</organism>
<feature type="signal peptide" evidence="2">
    <location>
        <begin position="1"/>
        <end position="16"/>
    </location>
</feature>
<protein>
    <recommendedName>
        <fullName evidence="4">Secreted protein</fullName>
    </recommendedName>
</protein>
<sequence length="75" mass="8372">MMRACVVCALFVFVLGHFRMFACSRCINSLVIPLQPRLHCPLFRLHAFLACACVKCAFLAVSVFCASLSARYLTL</sequence>